<dbReference type="EMBL" id="LR796782">
    <property type="protein sequence ID" value="CAB4166486.1"/>
    <property type="molecule type" value="Genomic_DNA"/>
</dbReference>
<keyword evidence="1" id="KW-0472">Membrane</keyword>
<organism evidence="2">
    <name type="scientific">uncultured Caudovirales phage</name>
    <dbReference type="NCBI Taxonomy" id="2100421"/>
    <lineage>
        <taxon>Viruses</taxon>
        <taxon>Duplodnaviria</taxon>
        <taxon>Heunggongvirae</taxon>
        <taxon>Uroviricota</taxon>
        <taxon>Caudoviricetes</taxon>
        <taxon>Peduoviridae</taxon>
        <taxon>Maltschvirus</taxon>
        <taxon>Maltschvirus maltsch</taxon>
    </lineage>
</organism>
<protein>
    <submittedName>
        <fullName evidence="2">Uncharacterized protein</fullName>
    </submittedName>
</protein>
<accession>A0A6J5P8Z7</accession>
<name>A0A6J5P8Z7_9CAUD</name>
<proteinExistence type="predicted"/>
<reference evidence="2" key="1">
    <citation type="submission" date="2020-04" db="EMBL/GenBank/DDBJ databases">
        <authorList>
            <person name="Chiriac C."/>
            <person name="Salcher M."/>
            <person name="Ghai R."/>
            <person name="Kavagutti S V."/>
        </authorList>
    </citation>
    <scope>NUCLEOTIDE SEQUENCE</scope>
</reference>
<feature type="transmembrane region" description="Helical" evidence="1">
    <location>
        <begin position="35"/>
        <end position="52"/>
    </location>
</feature>
<sequence length="55" mass="6006">MSPIDQVKGQLDTHEAVCAERYAGINARLKRLEQILLGTTGFIVILLLSLVLKVG</sequence>
<keyword evidence="1" id="KW-1133">Transmembrane helix</keyword>
<keyword evidence="1" id="KW-0812">Transmembrane</keyword>
<evidence type="ECO:0000313" key="2">
    <source>
        <dbReference type="EMBL" id="CAB4166486.1"/>
    </source>
</evidence>
<evidence type="ECO:0000256" key="1">
    <source>
        <dbReference type="SAM" id="Phobius"/>
    </source>
</evidence>
<gene>
    <name evidence="2" type="ORF">UFOVP837_28</name>
</gene>